<sequence length="66" mass="7958">MKAQCAMECEETARNEEIHWIQRPRFQWIKEGDKNTNSWASRLLHPNKDLSFQKGSMHLIFLNRQE</sequence>
<reference evidence="1" key="1">
    <citation type="journal article" date="2012" name="Nature">
        <title>The tomato genome sequence provides insights into fleshy fruit evolution.</title>
        <authorList>
            <consortium name="Tomato Genome Consortium"/>
        </authorList>
    </citation>
    <scope>NUCLEOTIDE SEQUENCE [LARGE SCALE GENOMIC DNA]</scope>
    <source>
        <strain evidence="1">cv. Heinz 1706</strain>
    </source>
</reference>
<reference evidence="1" key="2">
    <citation type="submission" date="2019-01" db="UniProtKB">
        <authorList>
            <consortium name="EnsemblPlants"/>
        </authorList>
    </citation>
    <scope>IDENTIFICATION</scope>
    <source>
        <strain evidence="1">cv. Heinz 1706</strain>
    </source>
</reference>
<evidence type="ECO:0000313" key="1">
    <source>
        <dbReference type="EnsemblPlants" id="Solyc08g023597.1.1"/>
    </source>
</evidence>
<accession>A0A3Q7HK46</accession>
<protein>
    <submittedName>
        <fullName evidence="1">Uncharacterized protein</fullName>
    </submittedName>
</protein>
<keyword evidence="2" id="KW-1185">Reference proteome</keyword>
<dbReference type="EnsemblPlants" id="Solyc08g023597.1.1">
    <property type="protein sequence ID" value="Solyc08g023597.1.1"/>
    <property type="gene ID" value="Solyc08g023597.1"/>
</dbReference>
<dbReference type="InParanoid" id="A0A3Q7HK46"/>
<name>A0A3Q7HK46_SOLLC</name>
<dbReference type="Gramene" id="Solyc08g023597.1.1">
    <property type="protein sequence ID" value="Solyc08g023597.1.1"/>
    <property type="gene ID" value="Solyc08g023597.1"/>
</dbReference>
<organism evidence="1">
    <name type="scientific">Solanum lycopersicum</name>
    <name type="common">Tomato</name>
    <name type="synonym">Lycopersicon esculentum</name>
    <dbReference type="NCBI Taxonomy" id="4081"/>
    <lineage>
        <taxon>Eukaryota</taxon>
        <taxon>Viridiplantae</taxon>
        <taxon>Streptophyta</taxon>
        <taxon>Embryophyta</taxon>
        <taxon>Tracheophyta</taxon>
        <taxon>Spermatophyta</taxon>
        <taxon>Magnoliopsida</taxon>
        <taxon>eudicotyledons</taxon>
        <taxon>Gunneridae</taxon>
        <taxon>Pentapetalae</taxon>
        <taxon>asterids</taxon>
        <taxon>lamiids</taxon>
        <taxon>Solanales</taxon>
        <taxon>Solanaceae</taxon>
        <taxon>Solanoideae</taxon>
        <taxon>Solaneae</taxon>
        <taxon>Solanum</taxon>
        <taxon>Solanum subgen. Lycopersicon</taxon>
    </lineage>
</organism>
<dbReference type="Proteomes" id="UP000004994">
    <property type="component" value="Chromosome 8"/>
</dbReference>
<proteinExistence type="predicted"/>
<dbReference type="AlphaFoldDB" id="A0A3Q7HK46"/>
<evidence type="ECO:0000313" key="2">
    <source>
        <dbReference type="Proteomes" id="UP000004994"/>
    </source>
</evidence>